<sequence length="553" mass="62077">MLQGIRDRAQGWLAWVIVVLISVPFALWGIYEYLGGSTNLPVAEVDGVELNSAQFRQAYRRQQMHLRSILGEDFDLSVLNEEEIKRATLNDLINGEILLRTGLENGLRIGDQQLADAIGSRPLFREDGRFSEAVYHRWLRMLGYTPGSFEQEYRRSLLIDQIRYAIVDTALADAWDVGNTLRLQRQKRIVSLMTIPVALYLGNESTEEEIRGYHERNQSEFVTPERVSVRYLALSLDDLPDVPEPAEEELRVLFEQRAGDFAGTEAGADATRPSFEESRETLLADFQRGQKERSFFNVAEQLANLTFENPDTLAVATDNLGLTVEETGFFDRTGSLVDAASEENDAAGKTSEQAALIKNPEFVTAAFSEDVLQDENNSEPIELGEYHVVVLRRKEYLPASPQPLEAVRDKVIERLDVARARERVAELGEELIAQLQKDRTPASVAKAHGLVLREKLELGRGDTRETRAVVNKVFRMTRPETSKIVYDGVITDAGDYTLIGLDKVIEPPLTDAEAPLKTATANTLARTYGSDEYQAYLRTLRSDADIVIHEGNL</sequence>
<dbReference type="SUPFAM" id="SSF109998">
    <property type="entry name" value="Triger factor/SurA peptide-binding domain-like"/>
    <property type="match status" value="1"/>
</dbReference>
<evidence type="ECO:0000256" key="3">
    <source>
        <dbReference type="ARBA" id="ARBA00023136"/>
    </source>
</evidence>
<accession>A0A450SI23</accession>
<evidence type="ECO:0000256" key="4">
    <source>
        <dbReference type="ARBA" id="ARBA00023186"/>
    </source>
</evidence>
<name>A0A450SI23_9GAMM</name>
<evidence type="ECO:0000256" key="5">
    <source>
        <dbReference type="SAM" id="Phobius"/>
    </source>
</evidence>
<dbReference type="InterPro" id="IPR027304">
    <property type="entry name" value="Trigger_fact/SurA_dom_sf"/>
</dbReference>
<evidence type="ECO:0000313" key="7">
    <source>
        <dbReference type="EMBL" id="VFJ56677.1"/>
    </source>
</evidence>
<evidence type="ECO:0000256" key="1">
    <source>
        <dbReference type="ARBA" id="ARBA00004236"/>
    </source>
</evidence>
<dbReference type="PANTHER" id="PTHR47529">
    <property type="entry name" value="PEPTIDYL-PROLYL CIS-TRANS ISOMERASE D"/>
    <property type="match status" value="1"/>
</dbReference>
<dbReference type="AlphaFoldDB" id="A0A450SI23"/>
<feature type="transmembrane region" description="Helical" evidence="5">
    <location>
        <begin position="12"/>
        <end position="31"/>
    </location>
</feature>
<keyword evidence="4" id="KW-0143">Chaperone</keyword>
<keyword evidence="5" id="KW-0812">Transmembrane</keyword>
<keyword evidence="2" id="KW-1003">Cell membrane</keyword>
<dbReference type="EMBL" id="CAADEY010000038">
    <property type="protein sequence ID" value="VFJ52916.1"/>
    <property type="molecule type" value="Genomic_DNA"/>
</dbReference>
<dbReference type="PANTHER" id="PTHR47529:SF1">
    <property type="entry name" value="PERIPLASMIC CHAPERONE PPID"/>
    <property type="match status" value="1"/>
</dbReference>
<gene>
    <name evidence="7" type="ORF">BECKDK2373B_GA0170837_106022</name>
    <name evidence="6" type="ORF">BECKDK2373C_GA0170839_103812</name>
</gene>
<protein>
    <submittedName>
        <fullName evidence="6">SurA N-terminal domain-containing protein</fullName>
    </submittedName>
</protein>
<proteinExistence type="predicted"/>
<keyword evidence="3 5" id="KW-0472">Membrane</keyword>
<dbReference type="Gene3D" id="1.10.4030.10">
    <property type="entry name" value="Porin chaperone SurA, peptide-binding domain"/>
    <property type="match status" value="1"/>
</dbReference>
<dbReference type="EMBL" id="CAADEX010000060">
    <property type="protein sequence ID" value="VFJ56677.1"/>
    <property type="molecule type" value="Genomic_DNA"/>
</dbReference>
<keyword evidence="5" id="KW-1133">Transmembrane helix</keyword>
<evidence type="ECO:0000256" key="2">
    <source>
        <dbReference type="ARBA" id="ARBA00022475"/>
    </source>
</evidence>
<organism evidence="6">
    <name type="scientific">Candidatus Kentrum sp. DK</name>
    <dbReference type="NCBI Taxonomy" id="2126562"/>
    <lineage>
        <taxon>Bacteria</taxon>
        <taxon>Pseudomonadati</taxon>
        <taxon>Pseudomonadota</taxon>
        <taxon>Gammaproteobacteria</taxon>
        <taxon>Candidatus Kentrum</taxon>
    </lineage>
</organism>
<reference evidence="6" key="1">
    <citation type="submission" date="2019-02" db="EMBL/GenBank/DDBJ databases">
        <authorList>
            <person name="Gruber-Vodicka R. H."/>
            <person name="Seah K. B. B."/>
        </authorList>
    </citation>
    <scope>NUCLEOTIDE SEQUENCE</scope>
    <source>
        <strain evidence="6">BECK_DK161</strain>
        <strain evidence="7">BECK_DK47</strain>
    </source>
</reference>
<evidence type="ECO:0000313" key="6">
    <source>
        <dbReference type="EMBL" id="VFJ52916.1"/>
    </source>
</evidence>
<dbReference type="InterPro" id="IPR052029">
    <property type="entry name" value="PpiD_chaperone"/>
</dbReference>
<comment type="subcellular location">
    <subcellularLocation>
        <location evidence="1">Cell membrane</location>
    </subcellularLocation>
</comment>
<dbReference type="GO" id="GO:0005886">
    <property type="term" value="C:plasma membrane"/>
    <property type="evidence" value="ECO:0007669"/>
    <property type="project" value="UniProtKB-SubCell"/>
</dbReference>
<dbReference type="Pfam" id="PF13624">
    <property type="entry name" value="SurA_N_3"/>
    <property type="match status" value="1"/>
</dbReference>